<dbReference type="Proteomes" id="UP000007502">
    <property type="component" value="Segment"/>
</dbReference>
<proteinExistence type="predicted"/>
<protein>
    <submittedName>
        <fullName evidence="1">Uncharacterized protein ORF216</fullName>
    </submittedName>
</protein>
<gene>
    <name evidence="1" type="primary">ORF216</name>
</gene>
<evidence type="ECO:0000313" key="1">
    <source>
        <dbReference type="EMBL" id="ADX88034.1"/>
    </source>
</evidence>
<evidence type="ECO:0000313" key="2">
    <source>
        <dbReference type="Proteomes" id="UP000007502"/>
    </source>
</evidence>
<dbReference type="GeneID" id="10228697"/>
<organism evidence="1 2">
    <name type="scientific">Vibrio phage ICP1</name>
    <dbReference type="NCBI Taxonomy" id="979525"/>
    <lineage>
        <taxon>Viruses</taxon>
        <taxon>Duplodnaviria</taxon>
        <taxon>Heunggongvirae</taxon>
        <taxon>Uroviricota</taxon>
        <taxon>Caudoviricetes</taxon>
        <taxon>Mohonavirus</taxon>
        <taxon>Mohonavirus ICP1</taxon>
    </lineage>
</organism>
<keyword evidence="2" id="KW-1185">Reference proteome</keyword>
<dbReference type="KEGG" id="vg:10228697"/>
<sequence length="45" mass="5531">MQNNIDVDTNEHLNSRYIQSFLDEYGFYDNEIFDGENFCIWMEEM</sequence>
<dbReference type="EMBL" id="HQ641347">
    <property type="protein sequence ID" value="ADX88034.1"/>
    <property type="molecule type" value="Genomic_DNA"/>
</dbReference>
<accession>F1D1P0</accession>
<reference evidence="1 2" key="1">
    <citation type="journal article" date="2011" name="MBio">
        <title>Evidence of a dominant lineage of Vibrio cholerae-specific lytic bacteriophages shed by cholera patients over a 10-year period in Dhaka, Bangladesh.</title>
        <authorList>
            <person name="Seed K.D."/>
            <person name="Bodi K.L."/>
            <person name="Kropinski A.M."/>
            <person name="Ackermann H.W."/>
            <person name="Calderwood S.B."/>
            <person name="Qadri F."/>
            <person name="Camilli A."/>
        </authorList>
    </citation>
    <scope>NUCLEOTIDE SEQUENCE [LARGE SCALE GENOMIC DNA]</scope>
</reference>
<name>F1D1P0_9CAUD</name>
<dbReference type="RefSeq" id="YP_004251159.1">
    <property type="nucleotide sequence ID" value="NC_015157.1"/>
</dbReference>